<keyword evidence="3" id="KW-0479">Metal-binding</keyword>
<keyword evidence="4" id="KW-0560">Oxidoreductase</keyword>
<evidence type="ECO:0000259" key="8">
    <source>
        <dbReference type="PROSITE" id="PS51296"/>
    </source>
</evidence>
<dbReference type="InterPro" id="IPR017941">
    <property type="entry name" value="Rieske_2Fe-2S"/>
</dbReference>
<evidence type="ECO:0000256" key="6">
    <source>
        <dbReference type="ARBA" id="ARBA00023014"/>
    </source>
</evidence>
<evidence type="ECO:0000256" key="7">
    <source>
        <dbReference type="SAM" id="MobiDB-lite"/>
    </source>
</evidence>
<evidence type="ECO:0000313" key="10">
    <source>
        <dbReference type="Proteomes" id="UP001143307"/>
    </source>
</evidence>
<keyword evidence="9" id="KW-0223">Dioxygenase</keyword>
<dbReference type="Proteomes" id="UP001143307">
    <property type="component" value="Unassembled WGS sequence"/>
</dbReference>
<dbReference type="PANTHER" id="PTHR43756:SF5">
    <property type="entry name" value="CHOLINE MONOOXYGENASE, CHLOROPLASTIC"/>
    <property type="match status" value="1"/>
</dbReference>
<proteinExistence type="predicted"/>
<dbReference type="EMBL" id="SHNP01000001">
    <property type="protein sequence ID" value="MCX2972368.1"/>
    <property type="molecule type" value="Genomic_DNA"/>
</dbReference>
<evidence type="ECO:0000256" key="4">
    <source>
        <dbReference type="ARBA" id="ARBA00023002"/>
    </source>
</evidence>
<name>A0ABT3SQV2_9GAMM</name>
<accession>A0ABT3SQV2</accession>
<dbReference type="InterPro" id="IPR001663">
    <property type="entry name" value="Rng_hydr_dOase-A"/>
</dbReference>
<organism evidence="9 10">
    <name type="scientific">Candidatus Seongchinamella marina</name>
    <dbReference type="NCBI Taxonomy" id="2518990"/>
    <lineage>
        <taxon>Bacteria</taxon>
        <taxon>Pseudomonadati</taxon>
        <taxon>Pseudomonadota</taxon>
        <taxon>Gammaproteobacteria</taxon>
        <taxon>Cellvibrionales</taxon>
        <taxon>Halieaceae</taxon>
        <taxon>Seongchinamella</taxon>
    </lineage>
</organism>
<gene>
    <name evidence="9" type="ORF">EYC87_02040</name>
</gene>
<dbReference type="PANTHER" id="PTHR43756">
    <property type="entry name" value="CHOLINE MONOOXYGENASE, CHLOROPLASTIC"/>
    <property type="match status" value="1"/>
</dbReference>
<dbReference type="SUPFAM" id="SSF55961">
    <property type="entry name" value="Bet v1-like"/>
    <property type="match status" value="1"/>
</dbReference>
<evidence type="ECO:0000313" key="9">
    <source>
        <dbReference type="EMBL" id="MCX2972368.1"/>
    </source>
</evidence>
<dbReference type="Gene3D" id="2.102.10.10">
    <property type="entry name" value="Rieske [2Fe-2S] iron-sulphur domain"/>
    <property type="match status" value="1"/>
</dbReference>
<dbReference type="GO" id="GO:0051213">
    <property type="term" value="F:dioxygenase activity"/>
    <property type="evidence" value="ECO:0007669"/>
    <property type="project" value="UniProtKB-KW"/>
</dbReference>
<feature type="domain" description="Rieske" evidence="8">
    <location>
        <begin position="75"/>
        <end position="184"/>
    </location>
</feature>
<keyword evidence="6" id="KW-0411">Iron-sulfur</keyword>
<dbReference type="Pfam" id="PF00355">
    <property type="entry name" value="Rieske"/>
    <property type="match status" value="1"/>
</dbReference>
<reference evidence="9" key="1">
    <citation type="submission" date="2019-02" db="EMBL/GenBank/DDBJ databases">
        <authorList>
            <person name="Li S.-H."/>
        </authorList>
    </citation>
    <scope>NUCLEOTIDE SEQUENCE</scope>
    <source>
        <strain evidence="9">IMCC8485</strain>
    </source>
</reference>
<dbReference type="Gene3D" id="3.90.380.10">
    <property type="entry name" value="Naphthalene 1,2-dioxygenase Alpha Subunit, Chain A, domain 1"/>
    <property type="match status" value="1"/>
</dbReference>
<comment type="cofactor">
    <cofactor evidence="1">
        <name>Fe cation</name>
        <dbReference type="ChEBI" id="CHEBI:24875"/>
    </cofactor>
</comment>
<comment type="caution">
    <text evidence="9">The sequence shown here is derived from an EMBL/GenBank/DDBJ whole genome shotgun (WGS) entry which is preliminary data.</text>
</comment>
<keyword evidence="2" id="KW-0001">2Fe-2S</keyword>
<evidence type="ECO:0000256" key="2">
    <source>
        <dbReference type="ARBA" id="ARBA00022714"/>
    </source>
</evidence>
<dbReference type="CDD" id="cd03469">
    <property type="entry name" value="Rieske_RO_Alpha_N"/>
    <property type="match status" value="1"/>
</dbReference>
<feature type="region of interest" description="Disordered" evidence="7">
    <location>
        <begin position="1"/>
        <end position="35"/>
    </location>
</feature>
<sequence>MGDRGKMTEKTAAPGSARAPGHTVASTLADDTRQVPPPLMEQSFEFLGDEDIPCSRYTSRAFADLETERLWGRSWQWACREEHLQDVGDNYVYNIGPYSIIVIRSEEDNIQAFINSCSHRGTKLLGGEGAGYSPQLTCPFHGWTWNIKGELESLPAKWDFPHASAETHGLHPVKTELWGGFVFFNLDPNAKPLADYMDVMPEHFSHFPLEQRRIRVHVQKILPANWKASQEAFMEAYHNFETHNAPNGANTQYDVFGKYVSRFIHNIGNYSPESLSDYPGDKWRAPPLTENELLQMLSIFGLDHDEVPAGETARSIAAEDLRRRIGNGLGVDLSAVSDCMMLDSIEYHLFPNMFFFPGITVPMVYRFRPNGDDVDSCIFDLMILEPLPEGVGHPEPPEPEKLSVEQSYTESEALSWLAPVYDEDTGNLDLQQQGFKTSRKPGITLGNYQESRIRRVHMTLDEFLQE</sequence>
<evidence type="ECO:0000256" key="5">
    <source>
        <dbReference type="ARBA" id="ARBA00023004"/>
    </source>
</evidence>
<dbReference type="SUPFAM" id="SSF50022">
    <property type="entry name" value="ISP domain"/>
    <property type="match status" value="1"/>
</dbReference>
<dbReference type="PRINTS" id="PR00090">
    <property type="entry name" value="RNGDIOXGNASE"/>
</dbReference>
<dbReference type="CDD" id="cd08882">
    <property type="entry name" value="RHO_alpha_C_MupW-like"/>
    <property type="match status" value="1"/>
</dbReference>
<dbReference type="Pfam" id="PF00848">
    <property type="entry name" value="Ring_hydroxyl_A"/>
    <property type="match status" value="1"/>
</dbReference>
<evidence type="ECO:0000256" key="3">
    <source>
        <dbReference type="ARBA" id="ARBA00022723"/>
    </source>
</evidence>
<evidence type="ECO:0000256" key="1">
    <source>
        <dbReference type="ARBA" id="ARBA00001962"/>
    </source>
</evidence>
<keyword evidence="10" id="KW-1185">Reference proteome</keyword>
<dbReference type="InterPro" id="IPR036922">
    <property type="entry name" value="Rieske_2Fe-2S_sf"/>
</dbReference>
<dbReference type="InterPro" id="IPR015879">
    <property type="entry name" value="Ring_hydroxy_dOase_asu_C_dom"/>
</dbReference>
<keyword evidence="5" id="KW-0408">Iron</keyword>
<protein>
    <submittedName>
        <fullName evidence="9">Aromatic ring-hydroxylating dioxygenase subunit alpha</fullName>
    </submittedName>
</protein>
<dbReference type="PROSITE" id="PS51296">
    <property type="entry name" value="RIESKE"/>
    <property type="match status" value="1"/>
</dbReference>